<dbReference type="AlphaFoldDB" id="A0A813DEC2"/>
<protein>
    <recommendedName>
        <fullName evidence="4">PPPDE domain-containing protein</fullName>
    </recommendedName>
</protein>
<dbReference type="GO" id="GO:0101005">
    <property type="term" value="F:deubiquitinase activity"/>
    <property type="evidence" value="ECO:0007669"/>
    <property type="project" value="TreeGrafter"/>
</dbReference>
<dbReference type="SMART" id="SM01179">
    <property type="entry name" value="DUF862"/>
    <property type="match status" value="1"/>
</dbReference>
<comment type="caution">
    <text evidence="5">The sequence shown here is derived from an EMBL/GenBank/DDBJ whole genome shotgun (WGS) entry which is preliminary data.</text>
</comment>
<evidence type="ECO:0000256" key="3">
    <source>
        <dbReference type="ARBA" id="ARBA00022801"/>
    </source>
</evidence>
<accession>A0A813DEC2</accession>
<keyword evidence="2" id="KW-0645">Protease</keyword>
<evidence type="ECO:0000313" key="6">
    <source>
        <dbReference type="Proteomes" id="UP000654075"/>
    </source>
</evidence>
<reference evidence="5" key="1">
    <citation type="submission" date="2021-02" db="EMBL/GenBank/DDBJ databases">
        <authorList>
            <person name="Dougan E. K."/>
            <person name="Rhodes N."/>
            <person name="Thang M."/>
            <person name="Chan C."/>
        </authorList>
    </citation>
    <scope>NUCLEOTIDE SEQUENCE</scope>
</reference>
<dbReference type="GO" id="GO:0016579">
    <property type="term" value="P:protein deubiquitination"/>
    <property type="evidence" value="ECO:0007669"/>
    <property type="project" value="TreeGrafter"/>
</dbReference>
<dbReference type="Proteomes" id="UP000654075">
    <property type="component" value="Unassembled WGS sequence"/>
</dbReference>
<dbReference type="EMBL" id="CAJNNV010000963">
    <property type="protein sequence ID" value="CAE8583963.1"/>
    <property type="molecule type" value="Genomic_DNA"/>
</dbReference>
<dbReference type="GO" id="GO:0006508">
    <property type="term" value="P:proteolysis"/>
    <property type="evidence" value="ECO:0007669"/>
    <property type="project" value="UniProtKB-KW"/>
</dbReference>
<evidence type="ECO:0000313" key="5">
    <source>
        <dbReference type="EMBL" id="CAE8583963.1"/>
    </source>
</evidence>
<sequence length="190" mass="20737">LEWSFGCWHDEERSGSGVVNVEPKQDPGHCFRQTVKLPNTKLSKAEVAELIEDLRLAFPGSGYDLLRRNCCHFADVFCQRLGVGRIPGWIYRLARIGARIDWVLRPAQSYFNLKSCNSQSCNSAPKSGSVVSYSVQSKHAVQGSVPAEMFRSVSPPVSPTAPCGSATGYGCERDEALHQLLGNSARPPAG</sequence>
<evidence type="ECO:0000256" key="1">
    <source>
        <dbReference type="ARBA" id="ARBA00008140"/>
    </source>
</evidence>
<organism evidence="5 6">
    <name type="scientific">Polarella glacialis</name>
    <name type="common">Dinoflagellate</name>
    <dbReference type="NCBI Taxonomy" id="89957"/>
    <lineage>
        <taxon>Eukaryota</taxon>
        <taxon>Sar</taxon>
        <taxon>Alveolata</taxon>
        <taxon>Dinophyceae</taxon>
        <taxon>Suessiales</taxon>
        <taxon>Suessiaceae</taxon>
        <taxon>Polarella</taxon>
    </lineage>
</organism>
<evidence type="ECO:0000259" key="4">
    <source>
        <dbReference type="PROSITE" id="PS51858"/>
    </source>
</evidence>
<keyword evidence="6" id="KW-1185">Reference proteome</keyword>
<dbReference type="Pfam" id="PF05903">
    <property type="entry name" value="Peptidase_C97"/>
    <property type="match status" value="1"/>
</dbReference>
<dbReference type="PROSITE" id="PS51858">
    <property type="entry name" value="PPPDE"/>
    <property type="match status" value="1"/>
</dbReference>
<feature type="domain" description="PPPDE" evidence="4">
    <location>
        <begin position="1"/>
        <end position="104"/>
    </location>
</feature>
<keyword evidence="3" id="KW-0378">Hydrolase</keyword>
<dbReference type="OrthoDB" id="412286at2759"/>
<evidence type="ECO:0000256" key="2">
    <source>
        <dbReference type="ARBA" id="ARBA00022670"/>
    </source>
</evidence>
<dbReference type="PANTHER" id="PTHR12378">
    <property type="entry name" value="DESUMOYLATING ISOPEPTIDASE"/>
    <property type="match status" value="1"/>
</dbReference>
<dbReference type="InterPro" id="IPR008580">
    <property type="entry name" value="PPPDE_dom"/>
</dbReference>
<gene>
    <name evidence="5" type="ORF">PGLA1383_LOCUS2923</name>
</gene>
<dbReference type="PANTHER" id="PTHR12378:SF80">
    <property type="entry name" value="IP06716P-RELATED"/>
    <property type="match status" value="1"/>
</dbReference>
<dbReference type="InterPro" id="IPR042266">
    <property type="entry name" value="PPPDE_sf"/>
</dbReference>
<dbReference type="Gene3D" id="3.90.1720.30">
    <property type="entry name" value="PPPDE domains"/>
    <property type="match status" value="1"/>
</dbReference>
<comment type="similarity">
    <text evidence="1">Belongs to the DeSI family.</text>
</comment>
<proteinExistence type="inferred from homology"/>
<name>A0A813DEC2_POLGL</name>
<feature type="non-terminal residue" evidence="5">
    <location>
        <position position="1"/>
    </location>
</feature>